<gene>
    <name evidence="3" type="ORF">QYE76_057347</name>
</gene>
<comment type="caution">
    <text evidence="3">The sequence shown here is derived from an EMBL/GenBank/DDBJ whole genome shotgun (WGS) entry which is preliminary data.</text>
</comment>
<evidence type="ECO:0000256" key="1">
    <source>
        <dbReference type="SAM" id="MobiDB-lite"/>
    </source>
</evidence>
<feature type="compositionally biased region" description="Acidic residues" evidence="1">
    <location>
        <begin position="394"/>
        <end position="418"/>
    </location>
</feature>
<feature type="compositionally biased region" description="Basic and acidic residues" evidence="1">
    <location>
        <begin position="482"/>
        <end position="503"/>
    </location>
</feature>
<name>A0AAD8WQM8_LOLMU</name>
<keyword evidence="4" id="KW-1185">Reference proteome</keyword>
<dbReference type="Proteomes" id="UP001231189">
    <property type="component" value="Unassembled WGS sequence"/>
</dbReference>
<feature type="compositionally biased region" description="Basic and acidic residues" evidence="1">
    <location>
        <begin position="419"/>
        <end position="440"/>
    </location>
</feature>
<dbReference type="SUPFAM" id="SSF56672">
    <property type="entry name" value="DNA/RNA polymerases"/>
    <property type="match status" value="1"/>
</dbReference>
<feature type="region of interest" description="Disordered" evidence="1">
    <location>
        <begin position="363"/>
        <end position="503"/>
    </location>
</feature>
<protein>
    <recommendedName>
        <fullName evidence="2">Reverse transcriptase domain-containing protein</fullName>
    </recommendedName>
</protein>
<dbReference type="InterPro" id="IPR043502">
    <property type="entry name" value="DNA/RNA_pol_sf"/>
</dbReference>
<accession>A0AAD8WQM8</accession>
<dbReference type="PANTHER" id="PTHR31635">
    <property type="entry name" value="REVERSE TRANSCRIPTASE DOMAIN-CONTAINING PROTEIN-RELATED"/>
    <property type="match status" value="1"/>
</dbReference>
<dbReference type="PANTHER" id="PTHR31635:SF196">
    <property type="entry name" value="REVERSE TRANSCRIPTASE DOMAIN-CONTAINING PROTEIN-RELATED"/>
    <property type="match status" value="1"/>
</dbReference>
<sequence length="503" mass="55741">MALEGIDAPFTEDEVLLAISHLPSDKAPGPDGFTGAFFKKCWGTIKVDVLKVIDNFNNLHFAHLQWVNSANIVLLPKKEGAEEVSDYRPISLVHAISKIVAKMISTRLAPIMNDIVSNAQSAFIKKRSIHDNFMYVKNLAKRLHRSKVPSLLFKFDIRKAFDSVRWDYILELLTRHGFPPKFRDWIAALFCTASSRILLNGVPGLPIYHGKGLRQGDPLSPLLFVLAIDPIQKILELATQHNLLHKIRGRGTVIRTSLYADDTAVFMLPLKEDIQNLSAILDYFGEATGLHTNFQKSSVIPIHCHDIDLDDVLGGLPVIRASFPIKYLGLPLSVWELKRVDFQPLEDKMAGKLVTWDARASRRDGGIGNAATPNDPGSTPREVDEDGGAVASDDHDEEEEEEDGGAVGSDDEEEEEDTDAKFARLEAADEKAAARKEARARAWAQATRCRPFTDDDNEDVTSSDWNSSTDTSSGSSASEEEVTSKRRVREDDEAGPSDKKAKN</sequence>
<feature type="compositionally biased region" description="Low complexity" evidence="1">
    <location>
        <begin position="441"/>
        <end position="450"/>
    </location>
</feature>
<dbReference type="Pfam" id="PF00078">
    <property type="entry name" value="RVT_1"/>
    <property type="match status" value="1"/>
</dbReference>
<evidence type="ECO:0000259" key="2">
    <source>
        <dbReference type="PROSITE" id="PS50878"/>
    </source>
</evidence>
<evidence type="ECO:0000313" key="3">
    <source>
        <dbReference type="EMBL" id="KAK1669188.1"/>
    </source>
</evidence>
<reference evidence="3" key="1">
    <citation type="submission" date="2023-07" db="EMBL/GenBank/DDBJ databases">
        <title>A chromosome-level genome assembly of Lolium multiflorum.</title>
        <authorList>
            <person name="Chen Y."/>
            <person name="Copetti D."/>
            <person name="Kolliker R."/>
            <person name="Studer B."/>
        </authorList>
    </citation>
    <scope>NUCLEOTIDE SEQUENCE</scope>
    <source>
        <strain evidence="3">02402/16</strain>
        <tissue evidence="3">Leaf</tissue>
    </source>
</reference>
<proteinExistence type="predicted"/>
<dbReference type="PROSITE" id="PS50878">
    <property type="entry name" value="RT_POL"/>
    <property type="match status" value="1"/>
</dbReference>
<dbReference type="CDD" id="cd01650">
    <property type="entry name" value="RT_nLTR_like"/>
    <property type="match status" value="1"/>
</dbReference>
<dbReference type="InterPro" id="IPR000477">
    <property type="entry name" value="RT_dom"/>
</dbReference>
<evidence type="ECO:0000313" key="4">
    <source>
        <dbReference type="Proteomes" id="UP001231189"/>
    </source>
</evidence>
<dbReference type="AlphaFoldDB" id="A0AAD8WQM8"/>
<organism evidence="3 4">
    <name type="scientific">Lolium multiflorum</name>
    <name type="common">Italian ryegrass</name>
    <name type="synonym">Lolium perenne subsp. multiflorum</name>
    <dbReference type="NCBI Taxonomy" id="4521"/>
    <lineage>
        <taxon>Eukaryota</taxon>
        <taxon>Viridiplantae</taxon>
        <taxon>Streptophyta</taxon>
        <taxon>Embryophyta</taxon>
        <taxon>Tracheophyta</taxon>
        <taxon>Spermatophyta</taxon>
        <taxon>Magnoliopsida</taxon>
        <taxon>Liliopsida</taxon>
        <taxon>Poales</taxon>
        <taxon>Poaceae</taxon>
        <taxon>BOP clade</taxon>
        <taxon>Pooideae</taxon>
        <taxon>Poodae</taxon>
        <taxon>Poeae</taxon>
        <taxon>Poeae Chloroplast Group 2 (Poeae type)</taxon>
        <taxon>Loliodinae</taxon>
        <taxon>Loliinae</taxon>
        <taxon>Lolium</taxon>
    </lineage>
</organism>
<dbReference type="EMBL" id="JAUUTY010000003">
    <property type="protein sequence ID" value="KAK1669188.1"/>
    <property type="molecule type" value="Genomic_DNA"/>
</dbReference>
<feature type="domain" description="Reverse transcriptase" evidence="2">
    <location>
        <begin position="56"/>
        <end position="332"/>
    </location>
</feature>
<feature type="compositionally biased region" description="Low complexity" evidence="1">
    <location>
        <begin position="462"/>
        <end position="477"/>
    </location>
</feature>